<keyword evidence="2" id="KW-0732">Signal</keyword>
<name>A0A336KJM8_CULSO</name>
<proteinExistence type="predicted"/>
<dbReference type="EMBL" id="UFQT01000388">
    <property type="protein sequence ID" value="SSX23830.1"/>
    <property type="molecule type" value="Genomic_DNA"/>
</dbReference>
<evidence type="ECO:0000256" key="1">
    <source>
        <dbReference type="SAM" id="MobiDB-lite"/>
    </source>
</evidence>
<feature type="region of interest" description="Disordered" evidence="1">
    <location>
        <begin position="401"/>
        <end position="435"/>
    </location>
</feature>
<reference evidence="4" key="2">
    <citation type="submission" date="2018-07" db="EMBL/GenBank/DDBJ databases">
        <authorList>
            <person name="Quirk P.G."/>
            <person name="Krulwich T.A."/>
        </authorList>
    </citation>
    <scope>NUCLEOTIDE SEQUENCE</scope>
</reference>
<reference evidence="3" key="1">
    <citation type="submission" date="2018-04" db="EMBL/GenBank/DDBJ databases">
        <authorList>
            <person name="Go L.Y."/>
            <person name="Mitchell J.A."/>
        </authorList>
    </citation>
    <scope>NUCLEOTIDE SEQUENCE</scope>
    <source>
        <tissue evidence="3">Whole organism</tissue>
    </source>
</reference>
<dbReference type="VEuPathDB" id="VectorBase:CSON009680"/>
<accession>A0A336KJM8</accession>
<feature type="region of interest" description="Disordered" evidence="1">
    <location>
        <begin position="245"/>
        <end position="288"/>
    </location>
</feature>
<evidence type="ECO:0000313" key="4">
    <source>
        <dbReference type="EMBL" id="SSX23830.1"/>
    </source>
</evidence>
<evidence type="ECO:0000313" key="3">
    <source>
        <dbReference type="EMBL" id="SSX03465.1"/>
    </source>
</evidence>
<protein>
    <submittedName>
        <fullName evidence="3">CSON009680 protein</fullName>
    </submittedName>
</protein>
<feature type="compositionally biased region" description="Low complexity" evidence="1">
    <location>
        <begin position="245"/>
        <end position="263"/>
    </location>
</feature>
<feature type="signal peptide" evidence="2">
    <location>
        <begin position="1"/>
        <end position="19"/>
    </location>
</feature>
<feature type="chain" id="PRO_5036328526" evidence="2">
    <location>
        <begin position="20"/>
        <end position="452"/>
    </location>
</feature>
<sequence length="452" mass="52200">MIKFMIFLLLAINVSGSLANYQDRGFPYLRKHAVKRENLNHHAEPVVHWTPLEDHHQAPKHVKEPVHVVHEEIKHQPAPVVHWTPVEHHHEAVKVKNHHVPVVHEPVVEWTPVEVHHDEKVHKKECDKHKHEKVQHVPTHAKLNGHVQVQHEKVPMHHHKSHNLHKRSATNYYNNYNPYDSYPSYYTDTPSYSNWEPSTYDNDYQSNYPTYDSYDSYYYPQYTSYYPSYGHQHNKHCLWSKRPVTTTTTQKPTTTTEVTSTTTGKPEKQPQTTMAPAPNTKPNKKLTKKQQLAQVVQAVADSVLDVKELLLNPNNPQRPGNQVRPITVYDPERPELGEQEGLFVPVNRPDVRSLVNDTLKDDLEEDVNEDELPVIEDPVNLDTSILLDKLRIEPGSVLNGETKFGANENAEEENEKKDAEDTKPENNVNKDPKSLTLEDFDINVRSLTNAEQ</sequence>
<organism evidence="3">
    <name type="scientific">Culicoides sonorensis</name>
    <name type="common">Biting midge</name>
    <dbReference type="NCBI Taxonomy" id="179676"/>
    <lineage>
        <taxon>Eukaryota</taxon>
        <taxon>Metazoa</taxon>
        <taxon>Ecdysozoa</taxon>
        <taxon>Arthropoda</taxon>
        <taxon>Hexapoda</taxon>
        <taxon>Insecta</taxon>
        <taxon>Pterygota</taxon>
        <taxon>Neoptera</taxon>
        <taxon>Endopterygota</taxon>
        <taxon>Diptera</taxon>
        <taxon>Nematocera</taxon>
        <taxon>Chironomoidea</taxon>
        <taxon>Ceratopogonidae</taxon>
        <taxon>Ceratopogoninae</taxon>
        <taxon>Culicoides</taxon>
        <taxon>Monoculicoides</taxon>
    </lineage>
</organism>
<dbReference type="AlphaFoldDB" id="A0A336KJM8"/>
<feature type="compositionally biased region" description="Basic and acidic residues" evidence="1">
    <location>
        <begin position="414"/>
        <end position="433"/>
    </location>
</feature>
<gene>
    <name evidence="3" type="primary">CSON009680</name>
</gene>
<dbReference type="EMBL" id="UFQS01000388">
    <property type="protein sequence ID" value="SSX03465.1"/>
    <property type="molecule type" value="Genomic_DNA"/>
</dbReference>
<evidence type="ECO:0000256" key="2">
    <source>
        <dbReference type="SAM" id="SignalP"/>
    </source>
</evidence>